<reference evidence="1" key="1">
    <citation type="submission" date="2023-03" db="EMBL/GenBank/DDBJ databases">
        <title>Massive genome expansion in bonnet fungi (Mycena s.s.) driven by repeated elements and novel gene families across ecological guilds.</title>
        <authorList>
            <consortium name="Lawrence Berkeley National Laboratory"/>
            <person name="Harder C.B."/>
            <person name="Miyauchi S."/>
            <person name="Viragh M."/>
            <person name="Kuo A."/>
            <person name="Thoen E."/>
            <person name="Andreopoulos B."/>
            <person name="Lu D."/>
            <person name="Skrede I."/>
            <person name="Drula E."/>
            <person name="Henrissat B."/>
            <person name="Morin E."/>
            <person name="Kohler A."/>
            <person name="Barry K."/>
            <person name="LaButti K."/>
            <person name="Morin E."/>
            <person name="Salamov A."/>
            <person name="Lipzen A."/>
            <person name="Mereny Z."/>
            <person name="Hegedus B."/>
            <person name="Baldrian P."/>
            <person name="Stursova M."/>
            <person name="Weitz H."/>
            <person name="Taylor A."/>
            <person name="Grigoriev I.V."/>
            <person name="Nagy L.G."/>
            <person name="Martin F."/>
            <person name="Kauserud H."/>
        </authorList>
    </citation>
    <scope>NUCLEOTIDE SEQUENCE</scope>
    <source>
        <strain evidence="1">CBHHK200</strain>
    </source>
</reference>
<protein>
    <submittedName>
        <fullName evidence="1">Uncharacterized protein</fullName>
    </submittedName>
</protein>
<proteinExistence type="predicted"/>
<evidence type="ECO:0000313" key="1">
    <source>
        <dbReference type="EMBL" id="KAJ7017597.1"/>
    </source>
</evidence>
<name>A0AAD6RYY0_9AGAR</name>
<dbReference type="AlphaFoldDB" id="A0AAD6RYY0"/>
<organism evidence="1 2">
    <name type="scientific">Mycena alexandri</name>
    <dbReference type="NCBI Taxonomy" id="1745969"/>
    <lineage>
        <taxon>Eukaryota</taxon>
        <taxon>Fungi</taxon>
        <taxon>Dikarya</taxon>
        <taxon>Basidiomycota</taxon>
        <taxon>Agaricomycotina</taxon>
        <taxon>Agaricomycetes</taxon>
        <taxon>Agaricomycetidae</taxon>
        <taxon>Agaricales</taxon>
        <taxon>Marasmiineae</taxon>
        <taxon>Mycenaceae</taxon>
        <taxon>Mycena</taxon>
    </lineage>
</organism>
<sequence>MTLYPEKAQRRTTRTPSRVPISIDMQAQALVPARPTKNLMARHEAGVYAHIETKMLVAEATRGSTVRTLALLECSLTDSVSKTVDASTDVDAEAGATDDKEVFMTFKELLTFWQLKVESSMLLSRERIHRKFVGRRLVAIEQHDNSDSETR</sequence>
<evidence type="ECO:0000313" key="2">
    <source>
        <dbReference type="Proteomes" id="UP001218188"/>
    </source>
</evidence>
<keyword evidence="2" id="KW-1185">Reference proteome</keyword>
<dbReference type="EMBL" id="JARJCM010000395">
    <property type="protein sequence ID" value="KAJ7017597.1"/>
    <property type="molecule type" value="Genomic_DNA"/>
</dbReference>
<gene>
    <name evidence="1" type="ORF">C8F04DRAFT_1200298</name>
</gene>
<accession>A0AAD6RYY0</accession>
<dbReference type="Proteomes" id="UP001218188">
    <property type="component" value="Unassembled WGS sequence"/>
</dbReference>
<comment type="caution">
    <text evidence="1">The sequence shown here is derived from an EMBL/GenBank/DDBJ whole genome shotgun (WGS) entry which is preliminary data.</text>
</comment>